<sequence>MKCLRCNAEMKQYKFNRDFGIYGKEYNPGNGYAARQNPHNPHSIYECSECGYMELSSKYCENEDI</sequence>
<gene>
    <name evidence="1" type="ORF">WMO43_02340</name>
</gene>
<dbReference type="RefSeq" id="WP_353529742.1">
    <property type="nucleotide sequence ID" value="NZ_JBBMEX010000002.1"/>
</dbReference>
<dbReference type="EMBL" id="JBBMEX010000002">
    <property type="protein sequence ID" value="MEQ2556722.1"/>
    <property type="molecule type" value="Genomic_DNA"/>
</dbReference>
<keyword evidence="2" id="KW-1185">Reference proteome</keyword>
<protein>
    <submittedName>
        <fullName evidence="1">Uncharacterized protein</fullName>
    </submittedName>
</protein>
<accession>A0ABV1HAI3</accession>
<evidence type="ECO:0000313" key="2">
    <source>
        <dbReference type="Proteomes" id="UP001454489"/>
    </source>
</evidence>
<evidence type="ECO:0000313" key="1">
    <source>
        <dbReference type="EMBL" id="MEQ2556722.1"/>
    </source>
</evidence>
<name>A0ABV1HAI3_9FIRM</name>
<dbReference type="Proteomes" id="UP001454489">
    <property type="component" value="Unassembled WGS sequence"/>
</dbReference>
<organism evidence="1 2">
    <name type="scientific">Maccoyibacter intestinihominis</name>
    <dbReference type="NCBI Taxonomy" id="3133499"/>
    <lineage>
        <taxon>Bacteria</taxon>
        <taxon>Bacillati</taxon>
        <taxon>Bacillota</taxon>
        <taxon>Clostridia</taxon>
        <taxon>Lachnospirales</taxon>
        <taxon>Lachnospiraceae</taxon>
        <taxon>Maccoyibacter</taxon>
    </lineage>
</organism>
<comment type="caution">
    <text evidence="1">The sequence shown here is derived from an EMBL/GenBank/DDBJ whole genome shotgun (WGS) entry which is preliminary data.</text>
</comment>
<reference evidence="1 2" key="1">
    <citation type="submission" date="2024-03" db="EMBL/GenBank/DDBJ databases">
        <title>Human intestinal bacterial collection.</title>
        <authorList>
            <person name="Pauvert C."/>
            <person name="Hitch T.C.A."/>
            <person name="Clavel T."/>
        </authorList>
    </citation>
    <scope>NUCLEOTIDE SEQUENCE [LARGE SCALE GENOMIC DNA]</scope>
    <source>
        <strain evidence="1 2">CLA-AA-H185</strain>
    </source>
</reference>
<proteinExistence type="predicted"/>